<keyword evidence="2" id="KW-1185">Reference proteome</keyword>
<reference evidence="2" key="1">
    <citation type="journal article" date="2022" name="Mol. Ecol. Resour.">
        <title>The genomes of chicory, endive, great burdock and yacon provide insights into Asteraceae palaeo-polyploidization history and plant inulin production.</title>
        <authorList>
            <person name="Fan W."/>
            <person name="Wang S."/>
            <person name="Wang H."/>
            <person name="Wang A."/>
            <person name="Jiang F."/>
            <person name="Liu H."/>
            <person name="Zhao H."/>
            <person name="Xu D."/>
            <person name="Zhang Y."/>
        </authorList>
    </citation>
    <scope>NUCLEOTIDE SEQUENCE [LARGE SCALE GENOMIC DNA]</scope>
    <source>
        <strain evidence="2">cv. Yunnan</strain>
    </source>
</reference>
<comment type="caution">
    <text evidence="1">The sequence shown here is derived from an EMBL/GenBank/DDBJ whole genome shotgun (WGS) entry which is preliminary data.</text>
</comment>
<sequence>MAHIEHFEHLKILLEAIKSATNNFADDSCIGKGGFGKVYKGKIVCFNEHKMVALKRLDRAFGLCIDNKNVRHRSLIGLARQSFEQNKINEIVYGNIKDEINPDSLQVFATIAYQCLKRDREERPLMSDIVRALETALQYQCLKPPRAGSILQVNVLTAMEVKRRRAGILNVKVLEALNVRRSNPFAACNPYVILGLTHTNLPSMNKTTVKHKKSFPVWNEEFSMHVENIDVQSLLITVKSAQSSNQALEGLQFQSKKLKEKQAAVIRPQSIFIQLD</sequence>
<evidence type="ECO:0000313" key="1">
    <source>
        <dbReference type="EMBL" id="KAI3744554.1"/>
    </source>
</evidence>
<name>A0ACB9DD59_9ASTR</name>
<protein>
    <submittedName>
        <fullName evidence="1">Uncharacterized protein</fullName>
    </submittedName>
</protein>
<gene>
    <name evidence="1" type="ORF">L1987_57637</name>
</gene>
<accession>A0ACB9DD59</accession>
<reference evidence="1 2" key="2">
    <citation type="journal article" date="2022" name="Mol. Ecol. Resour.">
        <title>The genomes of chicory, endive, great burdock and yacon provide insights into Asteraceae paleo-polyploidization history and plant inulin production.</title>
        <authorList>
            <person name="Fan W."/>
            <person name="Wang S."/>
            <person name="Wang H."/>
            <person name="Wang A."/>
            <person name="Jiang F."/>
            <person name="Liu H."/>
            <person name="Zhao H."/>
            <person name="Xu D."/>
            <person name="Zhang Y."/>
        </authorList>
    </citation>
    <scope>NUCLEOTIDE SEQUENCE [LARGE SCALE GENOMIC DNA]</scope>
    <source>
        <strain evidence="2">cv. Yunnan</strain>
        <tissue evidence="1">Leaves</tissue>
    </source>
</reference>
<organism evidence="1 2">
    <name type="scientific">Smallanthus sonchifolius</name>
    <dbReference type="NCBI Taxonomy" id="185202"/>
    <lineage>
        <taxon>Eukaryota</taxon>
        <taxon>Viridiplantae</taxon>
        <taxon>Streptophyta</taxon>
        <taxon>Embryophyta</taxon>
        <taxon>Tracheophyta</taxon>
        <taxon>Spermatophyta</taxon>
        <taxon>Magnoliopsida</taxon>
        <taxon>eudicotyledons</taxon>
        <taxon>Gunneridae</taxon>
        <taxon>Pentapetalae</taxon>
        <taxon>asterids</taxon>
        <taxon>campanulids</taxon>
        <taxon>Asterales</taxon>
        <taxon>Asteraceae</taxon>
        <taxon>Asteroideae</taxon>
        <taxon>Heliantheae alliance</taxon>
        <taxon>Millerieae</taxon>
        <taxon>Smallanthus</taxon>
    </lineage>
</organism>
<dbReference type="Proteomes" id="UP001056120">
    <property type="component" value="Linkage Group LG19"/>
</dbReference>
<proteinExistence type="predicted"/>
<dbReference type="EMBL" id="CM042036">
    <property type="protein sequence ID" value="KAI3744554.1"/>
    <property type="molecule type" value="Genomic_DNA"/>
</dbReference>
<evidence type="ECO:0000313" key="2">
    <source>
        <dbReference type="Proteomes" id="UP001056120"/>
    </source>
</evidence>